<reference evidence="7" key="1">
    <citation type="submission" date="2020-05" db="UniProtKB">
        <authorList>
            <consortium name="EnsemblMetazoa"/>
        </authorList>
    </citation>
    <scope>IDENTIFICATION</scope>
    <source>
        <strain evidence="7">USDA</strain>
    </source>
</reference>
<accession>A0A1I8P134</accession>
<dbReference type="PANTHER" id="PTHR45870:SF2">
    <property type="entry name" value="TUBULIN MONOGLYCYLASE TTLL3"/>
    <property type="match status" value="1"/>
</dbReference>
<keyword evidence="5" id="KW-0067">ATP-binding</keyword>
<proteinExistence type="predicted"/>
<dbReference type="SUPFAM" id="SSF56059">
    <property type="entry name" value="Glutathione synthetase ATP-binding domain-like"/>
    <property type="match status" value="1"/>
</dbReference>
<dbReference type="GO" id="GO:0070736">
    <property type="term" value="F:protein-glycine ligase activity, initiating"/>
    <property type="evidence" value="ECO:0007669"/>
    <property type="project" value="TreeGrafter"/>
</dbReference>
<dbReference type="EnsemblMetazoa" id="SCAU003864-RC">
    <property type="protein sequence ID" value="SCAU003864-PC"/>
    <property type="gene ID" value="SCAU003864"/>
</dbReference>
<evidence type="ECO:0000313" key="7">
    <source>
        <dbReference type="EnsemblMetazoa" id="SCAU003864-PC"/>
    </source>
</evidence>
<dbReference type="GO" id="GO:0005930">
    <property type="term" value="C:axoneme"/>
    <property type="evidence" value="ECO:0007669"/>
    <property type="project" value="TreeGrafter"/>
</dbReference>
<dbReference type="GO" id="GO:0015630">
    <property type="term" value="C:microtubule cytoskeleton"/>
    <property type="evidence" value="ECO:0007669"/>
    <property type="project" value="TreeGrafter"/>
</dbReference>
<keyword evidence="2" id="KW-0963">Cytoplasm</keyword>
<dbReference type="GO" id="GO:0005524">
    <property type="term" value="F:ATP binding"/>
    <property type="evidence" value="ECO:0007669"/>
    <property type="project" value="UniProtKB-KW"/>
</dbReference>
<protein>
    <recommendedName>
        <fullName evidence="9">Tubulin glycylase 3B</fullName>
    </recommendedName>
</protein>
<gene>
    <name evidence="7" type="primary">106089707</name>
</gene>
<comment type="subcellular location">
    <subcellularLocation>
        <location evidence="1">Cytoplasm</location>
    </subcellularLocation>
</comment>
<dbReference type="GO" id="GO:0003341">
    <property type="term" value="P:cilium movement"/>
    <property type="evidence" value="ECO:0007669"/>
    <property type="project" value="TreeGrafter"/>
</dbReference>
<feature type="region of interest" description="Disordered" evidence="6">
    <location>
        <begin position="555"/>
        <end position="588"/>
    </location>
</feature>
<evidence type="ECO:0000313" key="8">
    <source>
        <dbReference type="Proteomes" id="UP000095300"/>
    </source>
</evidence>
<dbReference type="Pfam" id="PF03133">
    <property type="entry name" value="TTL"/>
    <property type="match status" value="1"/>
</dbReference>
<feature type="compositionally biased region" description="Basic and acidic residues" evidence="6">
    <location>
        <begin position="569"/>
        <end position="581"/>
    </location>
</feature>
<evidence type="ECO:0000256" key="3">
    <source>
        <dbReference type="ARBA" id="ARBA00022598"/>
    </source>
</evidence>
<dbReference type="STRING" id="35570.A0A1I8P134"/>
<dbReference type="Gene3D" id="3.30.470.20">
    <property type="entry name" value="ATP-grasp fold, B domain"/>
    <property type="match status" value="1"/>
</dbReference>
<evidence type="ECO:0000256" key="6">
    <source>
        <dbReference type="SAM" id="MobiDB-lite"/>
    </source>
</evidence>
<keyword evidence="4" id="KW-0547">Nucleotide-binding</keyword>
<dbReference type="VEuPathDB" id="VectorBase:SCAU003864"/>
<dbReference type="AlphaFoldDB" id="A0A1I8P134"/>
<dbReference type="KEGG" id="scac:106089707"/>
<dbReference type="PROSITE" id="PS51221">
    <property type="entry name" value="TTL"/>
    <property type="match status" value="1"/>
</dbReference>
<dbReference type="OrthoDB" id="202825at2759"/>
<keyword evidence="8" id="KW-1185">Reference proteome</keyword>
<name>A0A1I8P134_STOCA</name>
<dbReference type="InterPro" id="IPR004344">
    <property type="entry name" value="TTL/TTLL_fam"/>
</dbReference>
<dbReference type="GO" id="GO:0060271">
    <property type="term" value="P:cilium assembly"/>
    <property type="evidence" value="ECO:0007669"/>
    <property type="project" value="TreeGrafter"/>
</dbReference>
<dbReference type="Proteomes" id="UP000095300">
    <property type="component" value="Unassembled WGS sequence"/>
</dbReference>
<evidence type="ECO:0000256" key="1">
    <source>
        <dbReference type="ARBA" id="ARBA00004496"/>
    </source>
</evidence>
<dbReference type="PANTHER" id="PTHR45870">
    <property type="entry name" value="TUBULIN MONOGLYCYLASE TTLL3"/>
    <property type="match status" value="1"/>
</dbReference>
<evidence type="ECO:0000256" key="4">
    <source>
        <dbReference type="ARBA" id="ARBA00022741"/>
    </source>
</evidence>
<sequence length="624" mass="73308">MPKKQENHTKTLLNIYRNRSLDAYRNKRIFTMFRKYSTIRKALLKRGWLEKLPRDHYAHLQTLPEETLLQYAKRGNVYETVLISRMLDKFPAFFVWQTRIQRDLYGDVKPYRNCIRRSPMVDFTTKVGLIGCMEQVHWHGLEEGVAKMSYPRAYRLYEKYDEKNFIDDFRLTQCQALIRFLINNQYHIVDLIDIKEGTIRSEVVKFAIDSLKRQTDESQSPLSLDSEPQPVTTDEEWNAHLADCSRVISSLEKIKCNHSKIMQWIEIGQELLSKIEVKRIDLKWDGWKNLWILKPGYKSRGIGIVIRSSLDEILNWSSAHTDSHYIVQKYLERPLLIYQTKFDIRQYMLISIRESTVQIWLYRDCYLRFSSQQFCLDDLRECVHLTNNSVQKKYKTNTTRDPRLPKSNMWCLDQFKVYMKTQNVVADVWQARVYAGFRENLIAVVLASLDRTILCENCFQLYGCDFMLDEEYNPILIEINSSPDLSPSTEVTARICPMVLEDCIKVIVDLSRNSRALTGLFEMIFEVNYKFKPNYNVKEGLNITGKSIDLCPRRSLTIPPKTSKKRKRSDIEGKQTGKLDQKPSIPYKKSKSTITYKYSQASKPTSRAALDAVTREALALRYTM</sequence>
<evidence type="ECO:0000256" key="5">
    <source>
        <dbReference type="ARBA" id="ARBA00022840"/>
    </source>
</evidence>
<dbReference type="InterPro" id="IPR051437">
    <property type="entry name" value="TTLL_monoglycylase"/>
</dbReference>
<organism evidence="7 8">
    <name type="scientific">Stomoxys calcitrans</name>
    <name type="common">Stable fly</name>
    <name type="synonym">Conops calcitrans</name>
    <dbReference type="NCBI Taxonomy" id="35570"/>
    <lineage>
        <taxon>Eukaryota</taxon>
        <taxon>Metazoa</taxon>
        <taxon>Ecdysozoa</taxon>
        <taxon>Arthropoda</taxon>
        <taxon>Hexapoda</taxon>
        <taxon>Insecta</taxon>
        <taxon>Pterygota</taxon>
        <taxon>Neoptera</taxon>
        <taxon>Endopterygota</taxon>
        <taxon>Diptera</taxon>
        <taxon>Brachycera</taxon>
        <taxon>Muscomorpha</taxon>
        <taxon>Muscoidea</taxon>
        <taxon>Muscidae</taxon>
        <taxon>Stomoxys</taxon>
    </lineage>
</organism>
<evidence type="ECO:0000256" key="2">
    <source>
        <dbReference type="ARBA" id="ARBA00022490"/>
    </source>
</evidence>
<keyword evidence="3" id="KW-0436">Ligase</keyword>
<evidence type="ECO:0008006" key="9">
    <source>
        <dbReference type="Google" id="ProtNLM"/>
    </source>
</evidence>